<accession>A0A074VYF2</accession>
<proteinExistence type="predicted"/>
<reference evidence="2 3" key="1">
    <citation type="journal article" date="2014" name="BMC Genomics">
        <title>Genome sequencing of four Aureobasidium pullulans varieties: biotechnological potential, stress tolerance, and description of new species.</title>
        <authorList>
            <person name="Gostin Ar C."/>
            <person name="Ohm R.A."/>
            <person name="Kogej T."/>
            <person name="Sonjak S."/>
            <person name="Turk M."/>
            <person name="Zajc J."/>
            <person name="Zalar P."/>
            <person name="Grube M."/>
            <person name="Sun H."/>
            <person name="Han J."/>
            <person name="Sharma A."/>
            <person name="Chiniquy J."/>
            <person name="Ngan C.Y."/>
            <person name="Lipzen A."/>
            <person name="Barry K."/>
            <person name="Grigoriev I.V."/>
            <person name="Gunde-Cimerman N."/>
        </authorList>
    </citation>
    <scope>NUCLEOTIDE SEQUENCE [LARGE SCALE GENOMIC DNA]</scope>
    <source>
        <strain evidence="2 3">CBS 110374</strain>
    </source>
</reference>
<evidence type="ECO:0000313" key="3">
    <source>
        <dbReference type="Proteomes" id="UP000030672"/>
    </source>
</evidence>
<dbReference type="AlphaFoldDB" id="A0A074VYF2"/>
<dbReference type="InterPro" id="IPR000210">
    <property type="entry name" value="BTB/POZ_dom"/>
</dbReference>
<dbReference type="InterPro" id="IPR011333">
    <property type="entry name" value="SKP1/BTB/POZ_sf"/>
</dbReference>
<protein>
    <recommendedName>
        <fullName evidence="1">BTB domain-containing protein</fullName>
    </recommendedName>
</protein>
<dbReference type="Proteomes" id="UP000030672">
    <property type="component" value="Unassembled WGS sequence"/>
</dbReference>
<feature type="domain" description="BTB" evidence="1">
    <location>
        <begin position="28"/>
        <end position="89"/>
    </location>
</feature>
<dbReference type="Pfam" id="PF00651">
    <property type="entry name" value="BTB"/>
    <property type="match status" value="1"/>
</dbReference>
<dbReference type="SMART" id="SM00225">
    <property type="entry name" value="BTB"/>
    <property type="match status" value="1"/>
</dbReference>
<dbReference type="Gene3D" id="3.30.710.10">
    <property type="entry name" value="Potassium Channel Kv1.1, Chain A"/>
    <property type="match status" value="1"/>
</dbReference>
<evidence type="ECO:0000259" key="1">
    <source>
        <dbReference type="PROSITE" id="PS50097"/>
    </source>
</evidence>
<dbReference type="EMBL" id="KL584826">
    <property type="protein sequence ID" value="KEQ65845.1"/>
    <property type="molecule type" value="Genomic_DNA"/>
</dbReference>
<dbReference type="GeneID" id="63920975"/>
<dbReference type="STRING" id="1043003.A0A074VYF2"/>
<sequence>MAHNSTKAKADTQQFLTDSDFFDNVALCDVQVHFSGTYIHAHKYQLAKYSPWFFQAFTSAFPVATSNTIDLGSDDSPCLVFSLLRHIYSLSYLEILYDPSNHFPQIPSTSTYNFHLSYNLEIFILADKYDVPSLRTLAVSVFMQELPNTLVDVVLGDVCQRIFGITIQKGVVR</sequence>
<keyword evidence="3" id="KW-1185">Reference proteome</keyword>
<dbReference type="CDD" id="cd18186">
    <property type="entry name" value="BTB_POZ_ZBTB_KLHL-like"/>
    <property type="match status" value="1"/>
</dbReference>
<gene>
    <name evidence="2" type="ORF">M437DRAFT_81694</name>
</gene>
<dbReference type="PROSITE" id="PS50097">
    <property type="entry name" value="BTB"/>
    <property type="match status" value="1"/>
</dbReference>
<name>A0A074VYF2_AURM1</name>
<dbReference type="SUPFAM" id="SSF54695">
    <property type="entry name" value="POZ domain"/>
    <property type="match status" value="1"/>
</dbReference>
<dbReference type="RefSeq" id="XP_040882868.1">
    <property type="nucleotide sequence ID" value="XM_041027602.1"/>
</dbReference>
<dbReference type="HOGENOM" id="CLU_1547223_0_0_1"/>
<organism evidence="2 3">
    <name type="scientific">Aureobasidium melanogenum (strain CBS 110374)</name>
    <name type="common">Aureobasidium pullulans var. melanogenum</name>
    <dbReference type="NCBI Taxonomy" id="1043003"/>
    <lineage>
        <taxon>Eukaryota</taxon>
        <taxon>Fungi</taxon>
        <taxon>Dikarya</taxon>
        <taxon>Ascomycota</taxon>
        <taxon>Pezizomycotina</taxon>
        <taxon>Dothideomycetes</taxon>
        <taxon>Dothideomycetidae</taxon>
        <taxon>Dothideales</taxon>
        <taxon>Saccotheciaceae</taxon>
        <taxon>Aureobasidium</taxon>
    </lineage>
</organism>
<dbReference type="PANTHER" id="PTHR24413">
    <property type="entry name" value="SPECKLE-TYPE POZ PROTEIN"/>
    <property type="match status" value="1"/>
</dbReference>
<evidence type="ECO:0000313" key="2">
    <source>
        <dbReference type="EMBL" id="KEQ65845.1"/>
    </source>
</evidence>